<proteinExistence type="predicted"/>
<evidence type="ECO:0000313" key="2">
    <source>
        <dbReference type="Proteomes" id="UP000703661"/>
    </source>
</evidence>
<comment type="caution">
    <text evidence="1">The sequence shown here is derived from an EMBL/GenBank/DDBJ whole genome shotgun (WGS) entry which is preliminary data.</text>
</comment>
<evidence type="ECO:0000313" key="1">
    <source>
        <dbReference type="EMBL" id="KAG0022060.1"/>
    </source>
</evidence>
<gene>
    <name evidence="1" type="ORF">BGZ80_001165</name>
</gene>
<keyword evidence="2" id="KW-1185">Reference proteome</keyword>
<reference evidence="1" key="1">
    <citation type="journal article" date="2020" name="Fungal Divers.">
        <title>Resolving the Mortierellaceae phylogeny through synthesis of multi-gene phylogenetics and phylogenomics.</title>
        <authorList>
            <person name="Vandepol N."/>
            <person name="Liber J."/>
            <person name="Desiro A."/>
            <person name="Na H."/>
            <person name="Kennedy M."/>
            <person name="Barry K."/>
            <person name="Grigoriev I.V."/>
            <person name="Miller A.N."/>
            <person name="O'Donnell K."/>
            <person name="Stajich J.E."/>
            <person name="Bonito G."/>
        </authorList>
    </citation>
    <scope>NUCLEOTIDE SEQUENCE</scope>
    <source>
        <strain evidence="1">NRRL 2769</strain>
    </source>
</reference>
<dbReference type="EMBL" id="JAAAID010000126">
    <property type="protein sequence ID" value="KAG0022060.1"/>
    <property type="molecule type" value="Genomic_DNA"/>
</dbReference>
<accession>A0A9P6N1U6</accession>
<dbReference type="Proteomes" id="UP000703661">
    <property type="component" value="Unassembled WGS sequence"/>
</dbReference>
<dbReference type="AlphaFoldDB" id="A0A9P6N1U6"/>
<sequence length="316" mass="34821">MAVVFVLNTTDPTYGIRVKARIAGMHAIHGRTDYVIDGAFDNEGFRQDLGKRNSVKFMISESNYAPDGRRIDDAALFKVEYKGNNKLVTNSAAGVSTIYILTQCGAPPPDVLLFDNTVFVNVPVMNAVSTVTTTVTFIEMLSKRSALKAAYTETLASSPCVQYDLEHHSVMPPENTNRALRAEQFQSVDVIFNSFGAEPDTENKTIIISEVSYRGALNRAGWLKFYSAFFDLEGFAQNLTAVNINNNYNRFKGAVASSAAYKKILSTDAGATFYNGITVSTFSNSADFQATLKNVVDPPDLDQRQLHCHRLKLAYS</sequence>
<dbReference type="PANTHER" id="PTHR38360:SF1">
    <property type="entry name" value="F12P19.7"/>
    <property type="match status" value="1"/>
</dbReference>
<dbReference type="PANTHER" id="PTHR38360">
    <property type="entry name" value="OS03G0120000 PROTEIN"/>
    <property type="match status" value="1"/>
</dbReference>
<protein>
    <submittedName>
        <fullName evidence="1">Uncharacterized protein</fullName>
    </submittedName>
</protein>
<organism evidence="1 2">
    <name type="scientific">Entomortierella chlamydospora</name>
    <dbReference type="NCBI Taxonomy" id="101097"/>
    <lineage>
        <taxon>Eukaryota</taxon>
        <taxon>Fungi</taxon>
        <taxon>Fungi incertae sedis</taxon>
        <taxon>Mucoromycota</taxon>
        <taxon>Mortierellomycotina</taxon>
        <taxon>Mortierellomycetes</taxon>
        <taxon>Mortierellales</taxon>
        <taxon>Mortierellaceae</taxon>
        <taxon>Entomortierella</taxon>
    </lineage>
</organism>
<name>A0A9P6N1U6_9FUNG</name>